<gene>
    <name evidence="2" type="ORF">DWY38_13695</name>
</gene>
<organism evidence="2 3">
    <name type="scientific">Agathobacter rectalis</name>
    <dbReference type="NCBI Taxonomy" id="39491"/>
    <lineage>
        <taxon>Bacteria</taxon>
        <taxon>Bacillati</taxon>
        <taxon>Bacillota</taxon>
        <taxon>Clostridia</taxon>
        <taxon>Lachnospirales</taxon>
        <taxon>Lachnospiraceae</taxon>
        <taxon>Agathobacter</taxon>
    </lineage>
</organism>
<name>A0A395UV98_9FIRM</name>
<dbReference type="AlphaFoldDB" id="A0A395UV98"/>
<dbReference type="EMBL" id="QRUJ01000019">
    <property type="protein sequence ID" value="RGR52733.1"/>
    <property type="molecule type" value="Genomic_DNA"/>
</dbReference>
<evidence type="ECO:0000256" key="1">
    <source>
        <dbReference type="SAM" id="MobiDB-lite"/>
    </source>
</evidence>
<dbReference type="Pfam" id="PF19753">
    <property type="entry name" value="DUF6240"/>
    <property type="match status" value="2"/>
</dbReference>
<sequence>MQIENLINKSTDTKNTDTKTINDMTAGMRVSDYIKTDSSDNMSKKAAVVGSSNSVDMSDTIYARPQAKNEAGNNDGTDMAENLLNDMNQTSENRRNDMIVTASTTTSDDYKAAKDDGYDVIVTETDKIKAVLAKAGVDISIYGDDLSRQQLTDITGSQTEAAMLVNQMKAYDIPATDDNIKAGTDAIDRAKSLTNISNETKAYLVRNNMNPTVSNVYKATYSSSQVQNYKQKVGITDNVKQLYDDNQYGDKGAESQGKISDELFEELKPQLKQILDDAHIDSSDENLNQCRWLIDEDIAVTPDNVLLANQIDGITAAGENVSSDFYARAVTEALAMGKKAADATMSQDGLTFDMAREVCDVLGEATADDIVTLESDNMPVTIENLSKLIAARGKDSAATQASANKVVDNQITDSREARLVTAQRKLEEARLSMTAEANLSLIKKGVSIDTEPIERVVELLKQQENKYYGALFGESSVEASDDRVRMYNNVCDIFNQMKQQPAYVLTLESADDTVYELYTAGKAMKQSLEAASGYETLMTSPRADMGDSISKAFQNVDDILKELQIDTSESNRRAVRILAYNSTNITEENIKQIKSVDEQVQRAFSDMTPVVTLEMIKRGISPLDMSMSDISDTARRIKSENPDERDEKFSEFLWKLEKKNEISEEERDSYIGIYRLISQVEQSDGAVIGSLVNQGADITMKNLLTAVRTRGKSTMDYKVDDTFAGVEGVSKGARIDEQIESAYHTNCLRDVLDTLSPEKMEFVQDDSWLEMTPEQLRQAVYEANEDSALSEQYATEQLRQFNQAVSVPESVYAFLEKYDVKTTAVNLMAASRLMKNPSEAVRNLWERGDSATARALLDETLRRFSESVKNPKELAQAQETLADTAEHVMDSMIIEDRRTGSLDIRQMKLLCSQLRIASNMSRQENYIVPIETADGVTGMKLSIVRGEDKKGLVDIFLEDKKCGRVAAYFEAKENSVSAMIVTDDEQTKKLFEDNITMFEAGISDGEQRVRIDVALEHDISAKESMASDTKSATESEKQPDGSESVQTTRLYHIAEQFIVNVQRVIAQDNL</sequence>
<proteinExistence type="predicted"/>
<dbReference type="InterPro" id="IPR046207">
    <property type="entry name" value="DUF6240"/>
</dbReference>
<feature type="compositionally biased region" description="Basic and acidic residues" evidence="1">
    <location>
        <begin position="1031"/>
        <end position="1040"/>
    </location>
</feature>
<comment type="caution">
    <text evidence="2">The sequence shown here is derived from an EMBL/GenBank/DDBJ whole genome shotgun (WGS) entry which is preliminary data.</text>
</comment>
<reference evidence="2 3" key="1">
    <citation type="submission" date="2018-08" db="EMBL/GenBank/DDBJ databases">
        <title>A genome reference for cultivated species of the human gut microbiota.</title>
        <authorList>
            <person name="Zou Y."/>
            <person name="Xue W."/>
            <person name="Luo G."/>
        </authorList>
    </citation>
    <scope>NUCLEOTIDE SEQUENCE [LARGE SCALE GENOMIC DNA]</scope>
    <source>
        <strain evidence="2 3">AF25-15</strain>
    </source>
</reference>
<dbReference type="RefSeq" id="WP_118392533.1">
    <property type="nucleotide sequence ID" value="NZ_QRUJ01000019.1"/>
</dbReference>
<feature type="region of interest" description="Disordered" evidence="1">
    <location>
        <begin position="1022"/>
        <end position="1046"/>
    </location>
</feature>
<evidence type="ECO:0000313" key="2">
    <source>
        <dbReference type="EMBL" id="RGR52733.1"/>
    </source>
</evidence>
<dbReference type="Proteomes" id="UP000266066">
    <property type="component" value="Unassembled WGS sequence"/>
</dbReference>
<accession>A0A395UV98</accession>
<protein>
    <recommendedName>
        <fullName evidence="4">Flagellar hook-length control protein FliK</fullName>
    </recommendedName>
</protein>
<evidence type="ECO:0000313" key="3">
    <source>
        <dbReference type="Proteomes" id="UP000266066"/>
    </source>
</evidence>
<evidence type="ECO:0008006" key="4">
    <source>
        <dbReference type="Google" id="ProtNLM"/>
    </source>
</evidence>